<dbReference type="RefSeq" id="WP_075008580.1">
    <property type="nucleotide sequence ID" value="NZ_FOAP01000012.1"/>
</dbReference>
<dbReference type="Pfam" id="PF13487">
    <property type="entry name" value="HD_5"/>
    <property type="match status" value="1"/>
</dbReference>
<reference evidence="3" key="1">
    <citation type="submission" date="2016-10" db="EMBL/GenBank/DDBJ databases">
        <authorList>
            <person name="Varghese N."/>
            <person name="Submissions S."/>
        </authorList>
    </citation>
    <scope>NUCLEOTIDE SEQUENCE [LARGE SCALE GENOMIC DNA]</scope>
    <source>
        <strain evidence="3">DSM 17044</strain>
    </source>
</reference>
<name>A0A1H7W2V0_STIAU</name>
<dbReference type="InterPro" id="IPR037522">
    <property type="entry name" value="HD_GYP_dom"/>
</dbReference>
<dbReference type="OrthoDB" id="9802066at2"/>
<feature type="domain" description="HD-GYP" evidence="1">
    <location>
        <begin position="226"/>
        <end position="431"/>
    </location>
</feature>
<dbReference type="AlphaFoldDB" id="A0A1H7W2V0"/>
<accession>A0A1H7W2V0</accession>
<dbReference type="SUPFAM" id="SSF109604">
    <property type="entry name" value="HD-domain/PDEase-like"/>
    <property type="match status" value="1"/>
</dbReference>
<dbReference type="PROSITE" id="PS51832">
    <property type="entry name" value="HD_GYP"/>
    <property type="match status" value="1"/>
</dbReference>
<organism evidence="2 3">
    <name type="scientific">Stigmatella aurantiaca</name>
    <dbReference type="NCBI Taxonomy" id="41"/>
    <lineage>
        <taxon>Bacteria</taxon>
        <taxon>Pseudomonadati</taxon>
        <taxon>Myxococcota</taxon>
        <taxon>Myxococcia</taxon>
        <taxon>Myxococcales</taxon>
        <taxon>Cystobacterineae</taxon>
        <taxon>Archangiaceae</taxon>
        <taxon>Stigmatella</taxon>
    </lineage>
</organism>
<gene>
    <name evidence="2" type="ORF">SAMN05444354_112128</name>
</gene>
<evidence type="ECO:0000313" key="3">
    <source>
        <dbReference type="Proteomes" id="UP000182719"/>
    </source>
</evidence>
<dbReference type="Proteomes" id="UP000182719">
    <property type="component" value="Unassembled WGS sequence"/>
</dbReference>
<proteinExistence type="predicted"/>
<protein>
    <submittedName>
        <fullName evidence="2">HD-GYP domain, c-di-GMP phosphodiesterase class II (Or its inactivated variant)</fullName>
    </submittedName>
</protein>
<sequence>MAENLKITQGQSENLGEFGREHSEKLQAMARGLVSGLYMLVRSAKMYDPDNAVFQKPLLQLQDLINQILSKEGRLELVGVKDSFYLNNMLVKVDLNSIDNQRYLLTELRAKDVGGFSLTKSITVPELKNFVWIFSKEQTAQVEEDGLAQRKLLNMKVARFSKLREKLSKEDDSLENPNDQKVDRKKYALTIYARAVFFLQKYMESVREGKPMNSAKALRLVQDFVDISYDQKTHFLGMTTTKREEDYLVYHQVNVCLISIVFGAELGLTKPQLRDLGYIALFHDAGMITIPEELATKKGALTPEEKALFQKAPLISVRNILMEKGFSRSTLLRVVTTFEHKTDFGTAVRDSNGNIQMVIPKMNLGVYAKIISICAAYDALTSKRPYRDAYGPDVALMLMWTELRSKFDPELLQVFMRVMAIQPVKVLSKRQQNVSLSGV</sequence>
<evidence type="ECO:0000259" key="1">
    <source>
        <dbReference type="PROSITE" id="PS51832"/>
    </source>
</evidence>
<dbReference type="EMBL" id="FOAP01000012">
    <property type="protein sequence ID" value="SEM15791.1"/>
    <property type="molecule type" value="Genomic_DNA"/>
</dbReference>
<keyword evidence="3" id="KW-1185">Reference proteome</keyword>
<dbReference type="PANTHER" id="PTHR43155">
    <property type="entry name" value="CYCLIC DI-GMP PHOSPHODIESTERASE PA4108-RELATED"/>
    <property type="match status" value="1"/>
</dbReference>
<dbReference type="PANTHER" id="PTHR43155:SF2">
    <property type="entry name" value="CYCLIC DI-GMP PHOSPHODIESTERASE PA4108"/>
    <property type="match status" value="1"/>
</dbReference>
<dbReference type="Gene3D" id="1.10.3210.10">
    <property type="entry name" value="Hypothetical protein af1432"/>
    <property type="match status" value="1"/>
</dbReference>
<evidence type="ECO:0000313" key="2">
    <source>
        <dbReference type="EMBL" id="SEM15791.1"/>
    </source>
</evidence>